<evidence type="ECO:0000256" key="3">
    <source>
        <dbReference type="ARBA" id="ARBA00022475"/>
    </source>
</evidence>
<keyword evidence="3" id="KW-1003">Cell membrane</keyword>
<dbReference type="PANTHER" id="PTHR43227">
    <property type="entry name" value="BLL4140 PROTEIN"/>
    <property type="match status" value="1"/>
</dbReference>
<feature type="transmembrane region" description="Helical" evidence="7">
    <location>
        <begin position="30"/>
        <end position="51"/>
    </location>
</feature>
<dbReference type="InterPro" id="IPR050809">
    <property type="entry name" value="UgpAE/MalFG_permease"/>
</dbReference>
<evidence type="ECO:0000313" key="9">
    <source>
        <dbReference type="EMBL" id="MFB9753320.1"/>
    </source>
</evidence>
<dbReference type="RefSeq" id="WP_379118320.1">
    <property type="nucleotide sequence ID" value="NZ_BAAAYO010000001.1"/>
</dbReference>
<keyword evidence="5 7" id="KW-1133">Transmembrane helix</keyword>
<evidence type="ECO:0000256" key="6">
    <source>
        <dbReference type="ARBA" id="ARBA00023136"/>
    </source>
</evidence>
<reference evidence="9 10" key="1">
    <citation type="submission" date="2024-09" db="EMBL/GenBank/DDBJ databases">
        <authorList>
            <person name="Sun Q."/>
            <person name="Mori K."/>
        </authorList>
    </citation>
    <scope>NUCLEOTIDE SEQUENCE [LARGE SCALE GENOMIC DNA]</scope>
    <source>
        <strain evidence="9 10">JCM 12520</strain>
    </source>
</reference>
<organism evidence="9 10">
    <name type="scientific">Paenibacillus hodogayensis</name>
    <dbReference type="NCBI Taxonomy" id="279208"/>
    <lineage>
        <taxon>Bacteria</taxon>
        <taxon>Bacillati</taxon>
        <taxon>Bacillota</taxon>
        <taxon>Bacilli</taxon>
        <taxon>Bacillales</taxon>
        <taxon>Paenibacillaceae</taxon>
        <taxon>Paenibacillus</taxon>
    </lineage>
</organism>
<sequence length="323" mass="36566">MRQTVKEGMDTRWNGAAAGAERRRYRHKRLLLMNVPLMMMFIPVALYFAIFKYAPMVGLVMAFKQYSLADGIWASPWVGLQNFELLFSNPQMLNIIRNTLVLSLLKLIVGFPFPIVLAILLNEVRRAWFKKVAQTLVYLPHFLNWVIVGGMVITLFSLESGLVNKGLELLLGYRYAFLYNELSWIAVYLGSGIWKEAGFSAIIYLAAITAIDPGLYESASLDGANKWKQMWHITLPGIRPTIVILLILSTEGVMDLGFDQIYMLQNRVVNNIADVIPTYMYRMGIQGGQFSLTTAMGLFSSLVGLVMITISNQIAKRFNQSLW</sequence>
<feature type="transmembrane region" description="Helical" evidence="7">
    <location>
        <begin position="142"/>
        <end position="162"/>
    </location>
</feature>
<dbReference type="PANTHER" id="PTHR43227:SF11">
    <property type="entry name" value="BLL4140 PROTEIN"/>
    <property type="match status" value="1"/>
</dbReference>
<keyword evidence="2 7" id="KW-0813">Transport</keyword>
<comment type="caution">
    <text evidence="9">The sequence shown here is derived from an EMBL/GenBank/DDBJ whole genome shotgun (WGS) entry which is preliminary data.</text>
</comment>
<name>A0ABV5VYV7_9BACL</name>
<feature type="domain" description="ABC transmembrane type-1" evidence="8">
    <location>
        <begin position="96"/>
        <end position="311"/>
    </location>
</feature>
<dbReference type="SUPFAM" id="SSF161098">
    <property type="entry name" value="MetI-like"/>
    <property type="match status" value="1"/>
</dbReference>
<comment type="subcellular location">
    <subcellularLocation>
        <location evidence="1 7">Cell membrane</location>
        <topology evidence="1 7">Multi-pass membrane protein</topology>
    </subcellularLocation>
</comment>
<feature type="transmembrane region" description="Helical" evidence="7">
    <location>
        <begin position="100"/>
        <end position="121"/>
    </location>
</feature>
<proteinExistence type="inferred from homology"/>
<evidence type="ECO:0000256" key="7">
    <source>
        <dbReference type="RuleBase" id="RU363032"/>
    </source>
</evidence>
<dbReference type="Pfam" id="PF00528">
    <property type="entry name" value="BPD_transp_1"/>
    <property type="match status" value="1"/>
</dbReference>
<keyword evidence="4 7" id="KW-0812">Transmembrane</keyword>
<dbReference type="EMBL" id="JBHMAG010000012">
    <property type="protein sequence ID" value="MFB9753320.1"/>
    <property type="molecule type" value="Genomic_DNA"/>
</dbReference>
<evidence type="ECO:0000256" key="5">
    <source>
        <dbReference type="ARBA" id="ARBA00022989"/>
    </source>
</evidence>
<comment type="similarity">
    <text evidence="7">Belongs to the binding-protein-dependent transport system permease family.</text>
</comment>
<evidence type="ECO:0000256" key="4">
    <source>
        <dbReference type="ARBA" id="ARBA00022692"/>
    </source>
</evidence>
<feature type="transmembrane region" description="Helical" evidence="7">
    <location>
        <begin position="182"/>
        <end position="209"/>
    </location>
</feature>
<feature type="transmembrane region" description="Helical" evidence="7">
    <location>
        <begin position="230"/>
        <end position="248"/>
    </location>
</feature>
<feature type="transmembrane region" description="Helical" evidence="7">
    <location>
        <begin position="290"/>
        <end position="310"/>
    </location>
</feature>
<keyword evidence="6 7" id="KW-0472">Membrane</keyword>
<keyword evidence="10" id="KW-1185">Reference proteome</keyword>
<dbReference type="Proteomes" id="UP001589619">
    <property type="component" value="Unassembled WGS sequence"/>
</dbReference>
<dbReference type="InterPro" id="IPR000515">
    <property type="entry name" value="MetI-like"/>
</dbReference>
<evidence type="ECO:0000256" key="1">
    <source>
        <dbReference type="ARBA" id="ARBA00004651"/>
    </source>
</evidence>
<accession>A0ABV5VYV7</accession>
<dbReference type="InterPro" id="IPR035906">
    <property type="entry name" value="MetI-like_sf"/>
</dbReference>
<evidence type="ECO:0000259" key="8">
    <source>
        <dbReference type="PROSITE" id="PS50928"/>
    </source>
</evidence>
<dbReference type="PROSITE" id="PS50928">
    <property type="entry name" value="ABC_TM1"/>
    <property type="match status" value="1"/>
</dbReference>
<protein>
    <submittedName>
        <fullName evidence="9">ABC transporter permease</fullName>
    </submittedName>
</protein>
<evidence type="ECO:0000313" key="10">
    <source>
        <dbReference type="Proteomes" id="UP001589619"/>
    </source>
</evidence>
<gene>
    <name evidence="9" type="ORF">ACFFNY_17285</name>
</gene>
<dbReference type="CDD" id="cd06261">
    <property type="entry name" value="TM_PBP2"/>
    <property type="match status" value="1"/>
</dbReference>
<dbReference type="Gene3D" id="1.10.3720.10">
    <property type="entry name" value="MetI-like"/>
    <property type="match status" value="1"/>
</dbReference>
<evidence type="ECO:0000256" key="2">
    <source>
        <dbReference type="ARBA" id="ARBA00022448"/>
    </source>
</evidence>